<dbReference type="InterPro" id="IPR013767">
    <property type="entry name" value="PAS_fold"/>
</dbReference>
<reference evidence="13" key="1">
    <citation type="submission" date="2018-05" db="EMBL/GenBank/DDBJ databases">
        <title>Azospirillum thermophila sp. nov., a novel isolated from hot spring.</title>
        <authorList>
            <person name="Zhao Z."/>
        </authorList>
    </citation>
    <scope>NUCLEOTIDE SEQUENCE [LARGE SCALE GENOMIC DNA]</scope>
    <source>
        <strain evidence="13">CFH 70021</strain>
    </source>
</reference>
<feature type="domain" description="PAS" evidence="10">
    <location>
        <begin position="197"/>
        <end position="242"/>
    </location>
</feature>
<dbReference type="PROSITE" id="PS50112">
    <property type="entry name" value="PAS"/>
    <property type="match status" value="2"/>
</dbReference>
<dbReference type="PROSITE" id="PS50113">
    <property type="entry name" value="PAC"/>
    <property type="match status" value="1"/>
</dbReference>
<dbReference type="EMBL" id="CP029354">
    <property type="protein sequence ID" value="AWK88446.1"/>
    <property type="molecule type" value="Genomic_DNA"/>
</dbReference>
<dbReference type="NCBIfam" id="TIGR00229">
    <property type="entry name" value="sensory_box"/>
    <property type="match status" value="2"/>
</dbReference>
<dbReference type="SUPFAM" id="SSF55785">
    <property type="entry name" value="PYP-like sensor domain (PAS domain)"/>
    <property type="match status" value="2"/>
</dbReference>
<dbReference type="InterPro" id="IPR011006">
    <property type="entry name" value="CheY-like_superfamily"/>
</dbReference>
<evidence type="ECO:0000313" key="13">
    <source>
        <dbReference type="Proteomes" id="UP000245629"/>
    </source>
</evidence>
<dbReference type="Gene3D" id="1.10.287.130">
    <property type="match status" value="1"/>
</dbReference>
<dbReference type="Pfam" id="PF08448">
    <property type="entry name" value="PAS_4"/>
    <property type="match status" value="1"/>
</dbReference>
<dbReference type="InterPro" id="IPR036097">
    <property type="entry name" value="HisK_dim/P_sf"/>
</dbReference>
<dbReference type="GO" id="GO:0009927">
    <property type="term" value="F:histidine phosphotransfer kinase activity"/>
    <property type="evidence" value="ECO:0007669"/>
    <property type="project" value="TreeGrafter"/>
</dbReference>
<evidence type="ECO:0000256" key="2">
    <source>
        <dbReference type="ARBA" id="ARBA00012438"/>
    </source>
</evidence>
<dbReference type="Pfam" id="PF00989">
    <property type="entry name" value="PAS"/>
    <property type="match status" value="1"/>
</dbReference>
<dbReference type="InterPro" id="IPR001610">
    <property type="entry name" value="PAC"/>
</dbReference>
<dbReference type="SMART" id="SM00448">
    <property type="entry name" value="REC"/>
    <property type="match status" value="1"/>
</dbReference>
<dbReference type="PROSITE" id="PS50110">
    <property type="entry name" value="RESPONSE_REGULATORY"/>
    <property type="match status" value="1"/>
</dbReference>
<comment type="catalytic activity">
    <reaction evidence="1">
        <text>ATP + protein L-histidine = ADP + protein N-phospho-L-histidine.</text>
        <dbReference type="EC" id="2.7.13.3"/>
    </reaction>
</comment>
<keyword evidence="7" id="KW-0175">Coiled coil</keyword>
<protein>
    <recommendedName>
        <fullName evidence="2">histidine kinase</fullName>
        <ecNumber evidence="2">2.7.13.3</ecNumber>
    </recommendedName>
</protein>
<evidence type="ECO:0000256" key="1">
    <source>
        <dbReference type="ARBA" id="ARBA00000085"/>
    </source>
</evidence>
<dbReference type="SMART" id="SM00388">
    <property type="entry name" value="HisKA"/>
    <property type="match status" value="1"/>
</dbReference>
<evidence type="ECO:0000256" key="6">
    <source>
        <dbReference type="PROSITE-ProRule" id="PRU00169"/>
    </source>
</evidence>
<dbReference type="PROSITE" id="PS50109">
    <property type="entry name" value="HIS_KIN"/>
    <property type="match status" value="1"/>
</dbReference>
<feature type="modified residue" description="4-aspartylphosphate" evidence="6">
    <location>
        <position position="627"/>
    </location>
</feature>
<dbReference type="Gene3D" id="3.40.50.2300">
    <property type="match status" value="1"/>
</dbReference>
<dbReference type="GO" id="GO:0005886">
    <property type="term" value="C:plasma membrane"/>
    <property type="evidence" value="ECO:0007669"/>
    <property type="project" value="TreeGrafter"/>
</dbReference>
<dbReference type="FunFam" id="3.30.565.10:FF:000049">
    <property type="entry name" value="Two-component sensor histidine kinase"/>
    <property type="match status" value="1"/>
</dbReference>
<dbReference type="AlphaFoldDB" id="A0A2S2CVD8"/>
<organism evidence="12 13">
    <name type="scientific">Azospirillum thermophilum</name>
    <dbReference type="NCBI Taxonomy" id="2202148"/>
    <lineage>
        <taxon>Bacteria</taxon>
        <taxon>Pseudomonadati</taxon>
        <taxon>Pseudomonadota</taxon>
        <taxon>Alphaproteobacteria</taxon>
        <taxon>Rhodospirillales</taxon>
        <taxon>Azospirillaceae</taxon>
        <taxon>Azospirillum</taxon>
    </lineage>
</organism>
<evidence type="ECO:0000256" key="5">
    <source>
        <dbReference type="ARBA" id="ARBA00022777"/>
    </source>
</evidence>
<dbReference type="SUPFAM" id="SSF52172">
    <property type="entry name" value="CheY-like"/>
    <property type="match status" value="1"/>
</dbReference>
<dbReference type="EC" id="2.7.13.3" evidence="2"/>
<feature type="domain" description="Response regulatory" evidence="9">
    <location>
        <begin position="576"/>
        <end position="693"/>
    </location>
</feature>
<dbReference type="SMART" id="SM00086">
    <property type="entry name" value="PAC"/>
    <property type="match status" value="1"/>
</dbReference>
<feature type="domain" description="Histidine kinase" evidence="8">
    <location>
        <begin position="334"/>
        <end position="557"/>
    </location>
</feature>
<feature type="domain" description="PAC" evidence="11">
    <location>
        <begin position="145"/>
        <end position="196"/>
    </location>
</feature>
<keyword evidence="3 6" id="KW-0597">Phosphoprotein</keyword>
<dbReference type="PANTHER" id="PTHR43047">
    <property type="entry name" value="TWO-COMPONENT HISTIDINE PROTEIN KINASE"/>
    <property type="match status" value="1"/>
</dbReference>
<dbReference type="SUPFAM" id="SSF47384">
    <property type="entry name" value="Homodimeric domain of signal transducing histidine kinase"/>
    <property type="match status" value="1"/>
</dbReference>
<dbReference type="Gene3D" id="3.30.450.20">
    <property type="entry name" value="PAS domain"/>
    <property type="match status" value="2"/>
</dbReference>
<gene>
    <name evidence="12" type="ORF">DEW08_20460</name>
</gene>
<dbReference type="SUPFAM" id="SSF55874">
    <property type="entry name" value="ATPase domain of HSP90 chaperone/DNA topoisomerase II/histidine kinase"/>
    <property type="match status" value="1"/>
</dbReference>
<dbReference type="PRINTS" id="PR00344">
    <property type="entry name" value="BCTRLSENSOR"/>
</dbReference>
<dbReference type="InterPro" id="IPR000014">
    <property type="entry name" value="PAS"/>
</dbReference>
<evidence type="ECO:0000259" key="9">
    <source>
        <dbReference type="PROSITE" id="PS50110"/>
    </source>
</evidence>
<dbReference type="InterPro" id="IPR004358">
    <property type="entry name" value="Sig_transdc_His_kin-like_C"/>
</dbReference>
<evidence type="ECO:0000259" key="8">
    <source>
        <dbReference type="PROSITE" id="PS50109"/>
    </source>
</evidence>
<dbReference type="Pfam" id="PF02518">
    <property type="entry name" value="HATPase_c"/>
    <property type="match status" value="1"/>
</dbReference>
<dbReference type="InterPro" id="IPR001789">
    <property type="entry name" value="Sig_transdc_resp-reg_receiver"/>
</dbReference>
<evidence type="ECO:0000256" key="4">
    <source>
        <dbReference type="ARBA" id="ARBA00022679"/>
    </source>
</evidence>
<dbReference type="CDD" id="cd00130">
    <property type="entry name" value="PAS"/>
    <property type="match status" value="2"/>
</dbReference>
<keyword evidence="13" id="KW-1185">Reference proteome</keyword>
<sequence>MTDPQKTSDPQTAAGTAALLQRIEALEAENAALRATLAEREDDGLTVRALNDDLRAVNGDLEESRRALAESERRLRAVFNSATDHAILTVDRQGRLTSWNPGAGRILGWEAEAIRGLHLEVIYPPEDRAAGRPARAVEAALAAGHCREERWYQRRDGSRFWGAATLVPLRDEDMEGFLCILRDLSRERESEEAARASHARTVEILESTSDAFYAVDHEFRFTYVNHKAEELWGRRREDLLGRIYPEIFPQIVGSEAFEAHLTAARERRPVTVETLSPILQQWIEARIHPSGPGGTGLAVYFRDVTERRTAQQALLRAKEEAERANLAKSKFLAAASHDLRQPLQSLLLFVDVLKPHVIGPRGHNALTHLGRGLDALKDLLDSLLDISRLDADIVEPVIEDFPIRPLMEHIAAAYQPVAAAKGLLLLVSCPPVSVRSDRTLLTRMVRNLIENALRYTEAGRIEVEARCIAEGSSGGHSAGGRLRIEVRDTGIGIPPDHLDRIWEEFHQVGNQERDRNRGLGLGLAIVKRLSGLLDHPVEVRSAVGRGACFGIELPLGERPARAEPAAAAQAPGVGRFAVLVDDDAIVLLGLETIFKEWGYEVLVAGSTDRALDGLRKASKRPDIVVADYRLRDGRFGTEAVSRIRDLYEEAIPGVILTGETGPDCERDAAAHGLGIIHKPVTPRQLSQALGRLFGPA</sequence>
<dbReference type="RefSeq" id="WP_109330732.1">
    <property type="nucleotide sequence ID" value="NZ_CP029354.1"/>
</dbReference>
<dbReference type="SMART" id="SM00091">
    <property type="entry name" value="PAS"/>
    <property type="match status" value="2"/>
</dbReference>
<dbReference type="GO" id="GO:0006355">
    <property type="term" value="P:regulation of DNA-templated transcription"/>
    <property type="evidence" value="ECO:0007669"/>
    <property type="project" value="InterPro"/>
</dbReference>
<evidence type="ECO:0000313" key="12">
    <source>
        <dbReference type="EMBL" id="AWK88446.1"/>
    </source>
</evidence>
<dbReference type="InterPro" id="IPR003661">
    <property type="entry name" value="HisK_dim/P_dom"/>
</dbReference>
<keyword evidence="5 12" id="KW-0418">Kinase</keyword>
<dbReference type="Pfam" id="PF00072">
    <property type="entry name" value="Response_reg"/>
    <property type="match status" value="1"/>
</dbReference>
<evidence type="ECO:0000259" key="11">
    <source>
        <dbReference type="PROSITE" id="PS50113"/>
    </source>
</evidence>
<evidence type="ECO:0000256" key="3">
    <source>
        <dbReference type="ARBA" id="ARBA00022553"/>
    </source>
</evidence>
<dbReference type="GO" id="GO:0000155">
    <property type="term" value="F:phosphorelay sensor kinase activity"/>
    <property type="evidence" value="ECO:0007669"/>
    <property type="project" value="InterPro"/>
</dbReference>
<proteinExistence type="predicted"/>
<dbReference type="InterPro" id="IPR013656">
    <property type="entry name" value="PAS_4"/>
</dbReference>
<dbReference type="InterPro" id="IPR003594">
    <property type="entry name" value="HATPase_dom"/>
</dbReference>
<dbReference type="Pfam" id="PF00512">
    <property type="entry name" value="HisKA"/>
    <property type="match status" value="1"/>
</dbReference>
<dbReference type="InterPro" id="IPR036890">
    <property type="entry name" value="HATPase_C_sf"/>
</dbReference>
<dbReference type="PANTHER" id="PTHR43047:SF9">
    <property type="entry name" value="HISTIDINE KINASE"/>
    <property type="match status" value="1"/>
</dbReference>
<dbReference type="Gene3D" id="3.30.565.10">
    <property type="entry name" value="Histidine kinase-like ATPase, C-terminal domain"/>
    <property type="match status" value="1"/>
</dbReference>
<dbReference type="KEGG" id="azz:DEW08_20460"/>
<evidence type="ECO:0000256" key="7">
    <source>
        <dbReference type="SAM" id="Coils"/>
    </source>
</evidence>
<dbReference type="InterPro" id="IPR005467">
    <property type="entry name" value="His_kinase_dom"/>
</dbReference>
<dbReference type="Proteomes" id="UP000245629">
    <property type="component" value="Chromosome 3"/>
</dbReference>
<feature type="coiled-coil region" evidence="7">
    <location>
        <begin position="16"/>
        <end position="74"/>
    </location>
</feature>
<keyword evidence="4" id="KW-0808">Transferase</keyword>
<name>A0A2S2CVD8_9PROT</name>
<dbReference type="CDD" id="cd00156">
    <property type="entry name" value="REC"/>
    <property type="match status" value="1"/>
</dbReference>
<feature type="domain" description="PAS" evidence="10">
    <location>
        <begin position="71"/>
        <end position="144"/>
    </location>
</feature>
<dbReference type="SMART" id="SM00387">
    <property type="entry name" value="HATPase_c"/>
    <property type="match status" value="1"/>
</dbReference>
<dbReference type="OrthoDB" id="9787818at2"/>
<evidence type="ECO:0000259" key="10">
    <source>
        <dbReference type="PROSITE" id="PS50112"/>
    </source>
</evidence>
<accession>A0A2S2CVD8</accession>
<dbReference type="InterPro" id="IPR000700">
    <property type="entry name" value="PAS-assoc_C"/>
</dbReference>
<dbReference type="CDD" id="cd00082">
    <property type="entry name" value="HisKA"/>
    <property type="match status" value="1"/>
</dbReference>
<dbReference type="InterPro" id="IPR035965">
    <property type="entry name" value="PAS-like_dom_sf"/>
</dbReference>